<dbReference type="Proteomes" id="UP001597151">
    <property type="component" value="Unassembled WGS sequence"/>
</dbReference>
<dbReference type="PANTHER" id="PTHR30441:SF4">
    <property type="entry name" value="PROTEIN ASMA"/>
    <property type="match status" value="1"/>
</dbReference>
<dbReference type="EMBL" id="JBHTKR010000001">
    <property type="protein sequence ID" value="MFD1193050.1"/>
    <property type="molecule type" value="Genomic_DNA"/>
</dbReference>
<dbReference type="Pfam" id="PF05170">
    <property type="entry name" value="AsmA"/>
    <property type="match status" value="2"/>
</dbReference>
<proteinExistence type="predicted"/>
<name>A0ABW3T7K3_9RHOB</name>
<evidence type="ECO:0000259" key="1">
    <source>
        <dbReference type="Pfam" id="PF05170"/>
    </source>
</evidence>
<protein>
    <submittedName>
        <fullName evidence="2">AsmA family protein</fullName>
    </submittedName>
</protein>
<gene>
    <name evidence="2" type="ORF">ACFQ3C_00015</name>
</gene>
<sequence>MRWLFRIFGALLVTVAVCAIALLMLPGDRIAQVAVDQIKAQTGREVVLRGQTTVSYYPVLGVSTGAVQIANADWSEAGPMLVADSLKLGVDLMSLIGGDVRITGLEMVNPQVLLEIGRDGRANWQLGVDGVAPSGQSSGVSTALALSLDRALLTGGQVRFVDHRSGAQQHVDDLSVDLRWPQYRGAAQIALAARPQGAGRISLAGEIGNLAALIEGEATTISLDAKADGGTARYDGGLGMPLDLDGKLAVTLSDTGAFLAALGLPRIDLPPGLGRKASATADLRLTPAMDLSLRGLALTLDHNRLDGALDVALGQTVPTVNARLSAGMIDLSGATAGTDAGNAGSGTAADGGWSRTPIDASALGLFNGQIDLTASALRVAGLSFTDASLTTTVDRSRAVVVLNRLAGYSGGMSGQIVANNRNGLSVGGALRAASVEMESLLNDLAGINRFTGKADTDLEFLSAGNSVHAIMNGLSGKGSLSMARGTIKGIDLDSLMRQGLATGGTTVFDSLSASYTMENGNLYNSDLLLSLPVISASGEGRIGLGARDIDYLFTPRTASAESGGGVVIPVRIRGPWADPRIWPDMEKAIDLNLKAEKEQARQAVEEKLREELKLPTTEGQSLEDAAKEKIEEEILKGLGRLLR</sequence>
<organism evidence="2 3">
    <name type="scientific">Seohaeicola saemankumensis</name>
    <dbReference type="NCBI Taxonomy" id="481181"/>
    <lineage>
        <taxon>Bacteria</taxon>
        <taxon>Pseudomonadati</taxon>
        <taxon>Pseudomonadota</taxon>
        <taxon>Alphaproteobacteria</taxon>
        <taxon>Rhodobacterales</taxon>
        <taxon>Roseobacteraceae</taxon>
        <taxon>Seohaeicola</taxon>
    </lineage>
</organism>
<dbReference type="RefSeq" id="WP_380787935.1">
    <property type="nucleotide sequence ID" value="NZ_JBHTKR010000001.1"/>
</dbReference>
<reference evidence="3" key="1">
    <citation type="journal article" date="2019" name="Int. J. Syst. Evol. Microbiol.">
        <title>The Global Catalogue of Microorganisms (GCM) 10K type strain sequencing project: providing services to taxonomists for standard genome sequencing and annotation.</title>
        <authorList>
            <consortium name="The Broad Institute Genomics Platform"/>
            <consortium name="The Broad Institute Genome Sequencing Center for Infectious Disease"/>
            <person name="Wu L."/>
            <person name="Ma J."/>
        </authorList>
    </citation>
    <scope>NUCLEOTIDE SEQUENCE [LARGE SCALE GENOMIC DNA]</scope>
    <source>
        <strain evidence="3">CCUG 55328</strain>
    </source>
</reference>
<feature type="domain" description="AsmA" evidence="1">
    <location>
        <begin position="4"/>
        <end position="176"/>
    </location>
</feature>
<dbReference type="InterPro" id="IPR007844">
    <property type="entry name" value="AsmA"/>
</dbReference>
<accession>A0ABW3T7K3</accession>
<feature type="domain" description="AsmA" evidence="1">
    <location>
        <begin position="347"/>
        <end position="526"/>
    </location>
</feature>
<keyword evidence="3" id="KW-1185">Reference proteome</keyword>
<evidence type="ECO:0000313" key="3">
    <source>
        <dbReference type="Proteomes" id="UP001597151"/>
    </source>
</evidence>
<evidence type="ECO:0000313" key="2">
    <source>
        <dbReference type="EMBL" id="MFD1193050.1"/>
    </source>
</evidence>
<comment type="caution">
    <text evidence="2">The sequence shown here is derived from an EMBL/GenBank/DDBJ whole genome shotgun (WGS) entry which is preliminary data.</text>
</comment>
<dbReference type="InterPro" id="IPR052894">
    <property type="entry name" value="AsmA-related"/>
</dbReference>
<dbReference type="PANTHER" id="PTHR30441">
    <property type="entry name" value="DUF748 DOMAIN-CONTAINING PROTEIN"/>
    <property type="match status" value="1"/>
</dbReference>